<dbReference type="AlphaFoldDB" id="A0A7W6WBB0"/>
<sequence length="112" mass="11743">MAPRDTDAKGRTMTKVTLSRPITHDGRAYDALDIDEPTVGAIEAYENAKVARKGDMTAMIEMLAHDLDMPADAVRCLRSSDMARIAEVLGPLAAGFAARGAGAPSSPTAPTS</sequence>
<keyword evidence="2" id="KW-1185">Reference proteome</keyword>
<dbReference type="RefSeq" id="WP_184046684.1">
    <property type="nucleotide sequence ID" value="NZ_JACIGK010000025.1"/>
</dbReference>
<dbReference type="InterPro" id="IPR019289">
    <property type="entry name" value="Phage_tail_E/E"/>
</dbReference>
<protein>
    <recommendedName>
        <fullName evidence="3">Tail assembly chaperone E/41/14-like protein</fullName>
    </recommendedName>
</protein>
<evidence type="ECO:0000313" key="1">
    <source>
        <dbReference type="EMBL" id="MBB4267362.1"/>
    </source>
</evidence>
<accession>A0A7W6WBB0</accession>
<comment type="caution">
    <text evidence="1">The sequence shown here is derived from an EMBL/GenBank/DDBJ whole genome shotgun (WGS) entry which is preliminary data.</text>
</comment>
<dbReference type="EMBL" id="JACIGK010000025">
    <property type="protein sequence ID" value="MBB4267362.1"/>
    <property type="molecule type" value="Genomic_DNA"/>
</dbReference>
<dbReference type="Pfam" id="PF10109">
    <property type="entry name" value="Phage_TAC_7"/>
    <property type="match status" value="1"/>
</dbReference>
<gene>
    <name evidence="1" type="ORF">GGD89_003003</name>
</gene>
<proteinExistence type="predicted"/>
<organism evidence="1 2">
    <name type="scientific">Roseospira visakhapatnamensis</name>
    <dbReference type="NCBI Taxonomy" id="390880"/>
    <lineage>
        <taxon>Bacteria</taxon>
        <taxon>Pseudomonadati</taxon>
        <taxon>Pseudomonadota</taxon>
        <taxon>Alphaproteobacteria</taxon>
        <taxon>Rhodospirillales</taxon>
        <taxon>Rhodospirillaceae</taxon>
        <taxon>Roseospira</taxon>
    </lineage>
</organism>
<name>A0A7W6WBB0_9PROT</name>
<evidence type="ECO:0008006" key="3">
    <source>
        <dbReference type="Google" id="ProtNLM"/>
    </source>
</evidence>
<evidence type="ECO:0000313" key="2">
    <source>
        <dbReference type="Proteomes" id="UP000554286"/>
    </source>
</evidence>
<reference evidence="1 2" key="1">
    <citation type="submission" date="2020-08" db="EMBL/GenBank/DDBJ databases">
        <title>Genome sequencing of Purple Non-Sulfur Bacteria from various extreme environments.</title>
        <authorList>
            <person name="Mayer M."/>
        </authorList>
    </citation>
    <scope>NUCLEOTIDE SEQUENCE [LARGE SCALE GENOMIC DNA]</scope>
    <source>
        <strain evidence="1 2">JA131</strain>
    </source>
</reference>
<dbReference type="Proteomes" id="UP000554286">
    <property type="component" value="Unassembled WGS sequence"/>
</dbReference>